<dbReference type="OrthoDB" id="9799672at2"/>
<evidence type="ECO:0000313" key="5">
    <source>
        <dbReference type="Proteomes" id="UP000309676"/>
    </source>
</evidence>
<dbReference type="GO" id="GO:0008171">
    <property type="term" value="F:O-methyltransferase activity"/>
    <property type="evidence" value="ECO:0007669"/>
    <property type="project" value="InterPro"/>
</dbReference>
<dbReference type="PANTHER" id="PTHR10509">
    <property type="entry name" value="O-METHYLTRANSFERASE-RELATED"/>
    <property type="match status" value="1"/>
</dbReference>
<keyword evidence="2 4" id="KW-0808">Transferase</keyword>
<sequence length="213" mass="22765">MRVERAEQYAEALFGGKGDPDLERALASIKERNMPDISVKPGYGRLLTLLAASSGASAALEIGALAGYSGICLARGLRPGGTLTSLELKPEYAELAKANLTAAGFGDVVEYRVGEALANLETLASEGKTFDFFFIDADKGNYPNYLDWALKLGRPGAIVVGDNVLLKGRIVEEESTSPSVRAMRVFNERIATDPRLQGVILPAYDGLSIARIV</sequence>
<name>A0A5R9GGG6_9BACL</name>
<evidence type="ECO:0000256" key="3">
    <source>
        <dbReference type="ARBA" id="ARBA00022691"/>
    </source>
</evidence>
<protein>
    <submittedName>
        <fullName evidence="4">O-methyltransferase</fullName>
    </submittedName>
</protein>
<dbReference type="GO" id="GO:0008757">
    <property type="term" value="F:S-adenosylmethionine-dependent methyltransferase activity"/>
    <property type="evidence" value="ECO:0007669"/>
    <property type="project" value="TreeGrafter"/>
</dbReference>
<gene>
    <name evidence="4" type="ORF">FE782_02960</name>
</gene>
<keyword evidence="1 4" id="KW-0489">Methyltransferase</keyword>
<dbReference type="InterPro" id="IPR002935">
    <property type="entry name" value="SAM_O-MeTrfase"/>
</dbReference>
<comment type="caution">
    <text evidence="4">The sequence shown here is derived from an EMBL/GenBank/DDBJ whole genome shotgun (WGS) entry which is preliminary data.</text>
</comment>
<dbReference type="GO" id="GO:0032259">
    <property type="term" value="P:methylation"/>
    <property type="evidence" value="ECO:0007669"/>
    <property type="project" value="UniProtKB-KW"/>
</dbReference>
<evidence type="ECO:0000256" key="1">
    <source>
        <dbReference type="ARBA" id="ARBA00022603"/>
    </source>
</evidence>
<dbReference type="PROSITE" id="PS51682">
    <property type="entry name" value="SAM_OMT_I"/>
    <property type="match status" value="1"/>
</dbReference>
<dbReference type="EMBL" id="VCIW01000001">
    <property type="protein sequence ID" value="TLS54319.1"/>
    <property type="molecule type" value="Genomic_DNA"/>
</dbReference>
<evidence type="ECO:0000313" key="4">
    <source>
        <dbReference type="EMBL" id="TLS54319.1"/>
    </source>
</evidence>
<dbReference type="RefSeq" id="WP_138192321.1">
    <property type="nucleotide sequence ID" value="NZ_VCIW01000001.1"/>
</dbReference>
<dbReference type="PANTHER" id="PTHR10509:SF14">
    <property type="entry name" value="CAFFEOYL-COA O-METHYLTRANSFERASE 3-RELATED"/>
    <property type="match status" value="1"/>
</dbReference>
<keyword evidence="5" id="KW-1185">Reference proteome</keyword>
<dbReference type="Gene3D" id="3.40.50.150">
    <property type="entry name" value="Vaccinia Virus protein VP39"/>
    <property type="match status" value="1"/>
</dbReference>
<dbReference type="SUPFAM" id="SSF53335">
    <property type="entry name" value="S-adenosyl-L-methionine-dependent methyltransferases"/>
    <property type="match status" value="1"/>
</dbReference>
<keyword evidence="3" id="KW-0949">S-adenosyl-L-methionine</keyword>
<accession>A0A5R9GGG6</accession>
<dbReference type="InterPro" id="IPR050362">
    <property type="entry name" value="Cation-dep_OMT"/>
</dbReference>
<organism evidence="4 5">
    <name type="scientific">Paenibacillus antri</name>
    <dbReference type="NCBI Taxonomy" id="2582848"/>
    <lineage>
        <taxon>Bacteria</taxon>
        <taxon>Bacillati</taxon>
        <taxon>Bacillota</taxon>
        <taxon>Bacilli</taxon>
        <taxon>Bacillales</taxon>
        <taxon>Paenibacillaceae</taxon>
        <taxon>Paenibacillus</taxon>
    </lineage>
</organism>
<reference evidence="4 5" key="1">
    <citation type="submission" date="2019-05" db="EMBL/GenBank/DDBJ databases">
        <authorList>
            <person name="Narsing Rao M.P."/>
            <person name="Li W.J."/>
        </authorList>
    </citation>
    <scope>NUCLEOTIDE SEQUENCE [LARGE SCALE GENOMIC DNA]</scope>
    <source>
        <strain evidence="4 5">SYSU_K30003</strain>
    </source>
</reference>
<evidence type="ECO:0000256" key="2">
    <source>
        <dbReference type="ARBA" id="ARBA00022679"/>
    </source>
</evidence>
<dbReference type="Proteomes" id="UP000309676">
    <property type="component" value="Unassembled WGS sequence"/>
</dbReference>
<dbReference type="AlphaFoldDB" id="A0A5R9GGG6"/>
<dbReference type="Pfam" id="PF01596">
    <property type="entry name" value="Methyltransf_3"/>
    <property type="match status" value="1"/>
</dbReference>
<dbReference type="InterPro" id="IPR029063">
    <property type="entry name" value="SAM-dependent_MTases_sf"/>
</dbReference>
<proteinExistence type="predicted"/>